<dbReference type="KEGG" id="tpla:ElP_37020"/>
<feature type="domain" description="Alpha-D-phosphohexomutase alpha/beta/alpha" evidence="9">
    <location>
        <begin position="237"/>
        <end position="334"/>
    </location>
</feature>
<name>A0A518H4N1_9BACT</name>
<accession>A0A518H4N1</accession>
<dbReference type="Pfam" id="PF02880">
    <property type="entry name" value="PGM_PMM_III"/>
    <property type="match status" value="1"/>
</dbReference>
<evidence type="ECO:0000259" key="10">
    <source>
        <dbReference type="Pfam" id="PF02880"/>
    </source>
</evidence>
<evidence type="ECO:0000256" key="3">
    <source>
        <dbReference type="ARBA" id="ARBA00022553"/>
    </source>
</evidence>
<dbReference type="Pfam" id="PF02878">
    <property type="entry name" value="PGM_PMM_I"/>
    <property type="match status" value="1"/>
</dbReference>
<feature type="compositionally biased region" description="Basic and acidic residues" evidence="7">
    <location>
        <begin position="519"/>
        <end position="531"/>
    </location>
</feature>
<feature type="region of interest" description="Disordered" evidence="7">
    <location>
        <begin position="519"/>
        <end position="544"/>
    </location>
</feature>
<comment type="similarity">
    <text evidence="2">Belongs to the phosphohexose mutase family.</text>
</comment>
<sequence>MATASAPDDSLAKVAQAARDGSLSEASAGNIRRWLVEPPFAPYRDRLVADVDAGRWRELDDAFFAVLEFGTGGRRGRMYPVGTNVLNERTIAESARGLADYVTSRKGADASRSCVIARDARRNSKEFAETCARVLAAAGFTVYLFGEMRSTPLLSFAVRHLGCDAGIMITASHNPPSDNGFKCYSGTGGQVIPPDDAGIIACVGAASGREIPMAPLDRAVADGAVVMVGPEVDDAFIAAVVSQSVSDARDASVVYTPMHGVGETACAAALRAAGFSRVNVLASQRDPDPDFTNVPGHVANPEVPRTLGPAIEEARRTWADLVIASDPDADRIGVGLPADGDPSGAWVTLSGNQIGALLAAFVIEEVKRAGDLRPSHYLVTTLVSTPMGRALADRAGIGCEDDLLVGFKWIGRRIDQAGPSDFLFGFEESHGYLRGTHVRDKDAAVAALLFAELVATLKARGQTALGYLDRLYRDLGHYGESLINKVYEGRTGLEKITSLMAALREDPPREVGGLAVTRVDDYGRHESRRPGSDAPPTPLPEPSGDLLIFHLDAPGTRFAARPSGTEPKIKFYLFARTDTAGLGEGESLESSKAETTRRLERMAEDIHKYIAAKVPEGGD</sequence>
<keyword evidence="6 11" id="KW-0413">Isomerase</keyword>
<evidence type="ECO:0000256" key="4">
    <source>
        <dbReference type="ARBA" id="ARBA00022723"/>
    </source>
</evidence>
<dbReference type="Gene3D" id="3.30.310.50">
    <property type="entry name" value="Alpha-D-phosphohexomutase, C-terminal domain"/>
    <property type="match status" value="1"/>
</dbReference>
<evidence type="ECO:0000259" key="8">
    <source>
        <dbReference type="Pfam" id="PF02878"/>
    </source>
</evidence>
<dbReference type="Gene3D" id="3.40.120.10">
    <property type="entry name" value="Alpha-D-Glucose-1,6-Bisphosphate, subunit A, domain 3"/>
    <property type="match status" value="3"/>
</dbReference>
<evidence type="ECO:0000256" key="5">
    <source>
        <dbReference type="ARBA" id="ARBA00022842"/>
    </source>
</evidence>
<evidence type="ECO:0000256" key="1">
    <source>
        <dbReference type="ARBA" id="ARBA00001946"/>
    </source>
</evidence>
<protein>
    <submittedName>
        <fullName evidence="11">Phosphoglucomutase</fullName>
        <ecNumber evidence="11">5.4.2.2</ecNumber>
    </submittedName>
</protein>
<dbReference type="AlphaFoldDB" id="A0A518H4N1"/>
<dbReference type="InterPro" id="IPR005844">
    <property type="entry name" value="A-D-PHexomutase_a/b/a-I"/>
</dbReference>
<keyword evidence="4" id="KW-0479">Metal-binding</keyword>
<dbReference type="InterPro" id="IPR036900">
    <property type="entry name" value="A-D-PHexomutase_C_sf"/>
</dbReference>
<dbReference type="OrthoDB" id="9806956at2"/>
<evidence type="ECO:0000256" key="7">
    <source>
        <dbReference type="SAM" id="MobiDB-lite"/>
    </source>
</evidence>
<dbReference type="InterPro" id="IPR005841">
    <property type="entry name" value="Alpha-D-phosphohexomutase_SF"/>
</dbReference>
<feature type="domain" description="Alpha-D-phosphohexomutase alpha/beta/alpha" evidence="8">
    <location>
        <begin position="68"/>
        <end position="203"/>
    </location>
</feature>
<keyword evidence="3" id="KW-0597">Phosphoprotein</keyword>
<dbReference type="GO" id="GO:0005975">
    <property type="term" value="P:carbohydrate metabolic process"/>
    <property type="evidence" value="ECO:0007669"/>
    <property type="project" value="InterPro"/>
</dbReference>
<dbReference type="PANTHER" id="PTHR45745:SF1">
    <property type="entry name" value="PHOSPHOGLUCOMUTASE 2B-RELATED"/>
    <property type="match status" value="1"/>
</dbReference>
<dbReference type="PRINTS" id="PR00509">
    <property type="entry name" value="PGMPMM"/>
</dbReference>
<evidence type="ECO:0000313" key="11">
    <source>
        <dbReference type="EMBL" id="QDV35794.1"/>
    </source>
</evidence>
<feature type="domain" description="Alpha-D-phosphohexomutase alpha/beta/alpha" evidence="10">
    <location>
        <begin position="351"/>
        <end position="458"/>
    </location>
</feature>
<dbReference type="GO" id="GO:0008973">
    <property type="term" value="F:phosphopentomutase activity"/>
    <property type="evidence" value="ECO:0007669"/>
    <property type="project" value="TreeGrafter"/>
</dbReference>
<dbReference type="Pfam" id="PF02879">
    <property type="entry name" value="PGM_PMM_II"/>
    <property type="match status" value="1"/>
</dbReference>
<keyword evidence="12" id="KW-1185">Reference proteome</keyword>
<dbReference type="SUPFAM" id="SSF55957">
    <property type="entry name" value="Phosphoglucomutase, C-terminal domain"/>
    <property type="match status" value="1"/>
</dbReference>
<dbReference type="InterPro" id="IPR005845">
    <property type="entry name" value="A-D-PHexomutase_a/b/a-II"/>
</dbReference>
<gene>
    <name evidence="11" type="primary">pgcA</name>
    <name evidence="11" type="ORF">ElP_37020</name>
</gene>
<comment type="cofactor">
    <cofactor evidence="1">
        <name>Mg(2+)</name>
        <dbReference type="ChEBI" id="CHEBI:18420"/>
    </cofactor>
</comment>
<dbReference type="GO" id="GO:0000287">
    <property type="term" value="F:magnesium ion binding"/>
    <property type="evidence" value="ECO:0007669"/>
    <property type="project" value="InterPro"/>
</dbReference>
<dbReference type="SUPFAM" id="SSF53738">
    <property type="entry name" value="Phosphoglucomutase, first 3 domains"/>
    <property type="match status" value="3"/>
</dbReference>
<dbReference type="CDD" id="cd05799">
    <property type="entry name" value="PGM2"/>
    <property type="match status" value="1"/>
</dbReference>
<evidence type="ECO:0000259" key="9">
    <source>
        <dbReference type="Pfam" id="PF02879"/>
    </source>
</evidence>
<dbReference type="PROSITE" id="PS00710">
    <property type="entry name" value="PGM_PMM"/>
    <property type="match status" value="1"/>
</dbReference>
<dbReference type="EC" id="5.4.2.2" evidence="11"/>
<organism evidence="11 12">
    <name type="scientific">Tautonia plasticadhaerens</name>
    <dbReference type="NCBI Taxonomy" id="2527974"/>
    <lineage>
        <taxon>Bacteria</taxon>
        <taxon>Pseudomonadati</taxon>
        <taxon>Planctomycetota</taxon>
        <taxon>Planctomycetia</taxon>
        <taxon>Isosphaerales</taxon>
        <taxon>Isosphaeraceae</taxon>
        <taxon>Tautonia</taxon>
    </lineage>
</organism>
<dbReference type="GO" id="GO:0004614">
    <property type="term" value="F:phosphoglucomutase activity"/>
    <property type="evidence" value="ECO:0007669"/>
    <property type="project" value="UniProtKB-EC"/>
</dbReference>
<keyword evidence="5" id="KW-0460">Magnesium</keyword>
<dbReference type="InterPro" id="IPR016066">
    <property type="entry name" value="A-D-PHexomutase_CS"/>
</dbReference>
<reference evidence="11 12" key="1">
    <citation type="submission" date="2019-02" db="EMBL/GenBank/DDBJ databases">
        <title>Deep-cultivation of Planctomycetes and their phenomic and genomic characterization uncovers novel biology.</title>
        <authorList>
            <person name="Wiegand S."/>
            <person name="Jogler M."/>
            <person name="Boedeker C."/>
            <person name="Pinto D."/>
            <person name="Vollmers J."/>
            <person name="Rivas-Marin E."/>
            <person name="Kohn T."/>
            <person name="Peeters S.H."/>
            <person name="Heuer A."/>
            <person name="Rast P."/>
            <person name="Oberbeckmann S."/>
            <person name="Bunk B."/>
            <person name="Jeske O."/>
            <person name="Meyerdierks A."/>
            <person name="Storesund J.E."/>
            <person name="Kallscheuer N."/>
            <person name="Luecker S."/>
            <person name="Lage O.M."/>
            <person name="Pohl T."/>
            <person name="Merkel B.J."/>
            <person name="Hornburger P."/>
            <person name="Mueller R.-W."/>
            <person name="Bruemmer F."/>
            <person name="Labrenz M."/>
            <person name="Spormann A.M."/>
            <person name="Op den Camp H."/>
            <person name="Overmann J."/>
            <person name="Amann R."/>
            <person name="Jetten M.S.M."/>
            <person name="Mascher T."/>
            <person name="Medema M.H."/>
            <person name="Devos D.P."/>
            <person name="Kaster A.-K."/>
            <person name="Ovreas L."/>
            <person name="Rohde M."/>
            <person name="Galperin M.Y."/>
            <person name="Jogler C."/>
        </authorList>
    </citation>
    <scope>NUCLEOTIDE SEQUENCE [LARGE SCALE GENOMIC DNA]</scope>
    <source>
        <strain evidence="11 12">ElP</strain>
    </source>
</reference>
<dbReference type="Proteomes" id="UP000317835">
    <property type="component" value="Chromosome"/>
</dbReference>
<dbReference type="RefSeq" id="WP_145271617.1">
    <property type="nucleotide sequence ID" value="NZ_CP036426.1"/>
</dbReference>
<dbReference type="EMBL" id="CP036426">
    <property type="protein sequence ID" value="QDV35794.1"/>
    <property type="molecule type" value="Genomic_DNA"/>
</dbReference>
<evidence type="ECO:0000256" key="2">
    <source>
        <dbReference type="ARBA" id="ARBA00010231"/>
    </source>
</evidence>
<dbReference type="InterPro" id="IPR016055">
    <property type="entry name" value="A-D-PHexomutase_a/b/a-I/II/III"/>
</dbReference>
<proteinExistence type="inferred from homology"/>
<dbReference type="InterPro" id="IPR005846">
    <property type="entry name" value="A-D-PHexomutase_a/b/a-III"/>
</dbReference>
<evidence type="ECO:0000313" key="12">
    <source>
        <dbReference type="Proteomes" id="UP000317835"/>
    </source>
</evidence>
<evidence type="ECO:0000256" key="6">
    <source>
        <dbReference type="ARBA" id="ARBA00023235"/>
    </source>
</evidence>
<dbReference type="PANTHER" id="PTHR45745">
    <property type="entry name" value="PHOSPHOMANNOMUTASE 45A"/>
    <property type="match status" value="1"/>
</dbReference>
<dbReference type="GO" id="GO:0006166">
    <property type="term" value="P:purine ribonucleoside salvage"/>
    <property type="evidence" value="ECO:0007669"/>
    <property type="project" value="TreeGrafter"/>
</dbReference>